<gene>
    <name evidence="6" type="ORF">Nepgr_028427</name>
</gene>
<comment type="caution">
    <text evidence="6">The sequence shown here is derived from an EMBL/GenBank/DDBJ whole genome shotgun (WGS) entry which is preliminary data.</text>
</comment>
<evidence type="ECO:0000256" key="2">
    <source>
        <dbReference type="ARBA" id="ARBA00004906"/>
    </source>
</evidence>
<evidence type="ECO:0000256" key="4">
    <source>
        <dbReference type="SAM" id="MobiDB-lite"/>
    </source>
</evidence>
<dbReference type="PANTHER" id="PTHR31060:SF3">
    <property type="entry name" value="OS04G0579700 PROTEIN"/>
    <property type="match status" value="1"/>
</dbReference>
<name>A0AAD3TCU7_NEPGR</name>
<dbReference type="Pfam" id="PF25553">
    <property type="entry name" value="BTB-POZ_ANK-like"/>
    <property type="match status" value="1"/>
</dbReference>
<dbReference type="Gene3D" id="3.30.710.10">
    <property type="entry name" value="Potassium Channel Kv1.1, Chain A"/>
    <property type="match status" value="1"/>
</dbReference>
<proteinExistence type="predicted"/>
<sequence>MAAASAATHLKMQAQHIKPKRRRCRETTISSSAAASATAAATTATTIVTVDSPDNILFSPTPPKPLCIASINPSAPCPPSRLDRNPPSCPDPDPENDSNSTPSCSNTETDASQTNLTIRFSPNRPPLSLSPHMDHSTTAAPVPQNGAVYGHGYTTTTAAFPSSFSKFNSALTAGLLNPMSPPLQTPPQTPPIDRRTRTSPTLFEMMANEADCHPGATNQNAIVSSAKPTMSAQDKQYLMQQRISQILGSRSPGNLFNDPNSSDIGLTLSNKDGFSVSVNVHRQILVGHSRFFAEKLPARWPKQRSSGGTPFAVEIAECDDLEVYIETLRLMYCNDLRRKLMKEDVPKVLGILKVSAAIGFDAAVLSCLEYLEAAPWADDDEEKVASLLSDLRLEDAGASEVLKRVSLDVANTAEDTGNDNEGVLIKLLNVVLEGKDEKAGREMKGLVSKMLRENACQNDLRKESLYSASDGCLQQLRCHFLRVASSDLHDVGQIARQADNLHWILDILIDRQIAEEFLETWASQREMSEAHSKVPPIHRFEVSRVTARLFVGIGKGQLLASKEARCSLLQTWLVPFYDDFGWMRRTSKGLDRHLIEDALSNTILTLPLARQQEILLAWFDRFLNSGKDCPNIQRGFEVWWRRAFWRRNSEPELPRIRIAATESFCHQ</sequence>
<feature type="region of interest" description="Disordered" evidence="4">
    <location>
        <begin position="1"/>
        <end position="24"/>
    </location>
</feature>
<feature type="compositionally biased region" description="Polar residues" evidence="4">
    <location>
        <begin position="97"/>
        <end position="120"/>
    </location>
</feature>
<evidence type="ECO:0000256" key="3">
    <source>
        <dbReference type="ARBA" id="ARBA00022786"/>
    </source>
</evidence>
<dbReference type="InterPro" id="IPR000210">
    <property type="entry name" value="BTB/POZ_dom"/>
</dbReference>
<dbReference type="AlphaFoldDB" id="A0AAD3TCU7"/>
<comment type="pathway">
    <text evidence="2">Protein modification; protein ubiquitination.</text>
</comment>
<protein>
    <recommendedName>
        <fullName evidence="5">BTB domain-containing protein</fullName>
    </recommendedName>
</protein>
<dbReference type="InterPro" id="IPR011333">
    <property type="entry name" value="SKP1/BTB/POZ_sf"/>
</dbReference>
<organism evidence="6 7">
    <name type="scientific">Nepenthes gracilis</name>
    <name type="common">Slender pitcher plant</name>
    <dbReference type="NCBI Taxonomy" id="150966"/>
    <lineage>
        <taxon>Eukaryota</taxon>
        <taxon>Viridiplantae</taxon>
        <taxon>Streptophyta</taxon>
        <taxon>Embryophyta</taxon>
        <taxon>Tracheophyta</taxon>
        <taxon>Spermatophyta</taxon>
        <taxon>Magnoliopsida</taxon>
        <taxon>eudicotyledons</taxon>
        <taxon>Gunneridae</taxon>
        <taxon>Pentapetalae</taxon>
        <taxon>Caryophyllales</taxon>
        <taxon>Nepenthaceae</taxon>
        <taxon>Nepenthes</taxon>
    </lineage>
</organism>
<dbReference type="Proteomes" id="UP001279734">
    <property type="component" value="Unassembled WGS sequence"/>
</dbReference>
<comment type="function">
    <text evidence="1">May act as a substrate-specific adapter of an E3 ubiquitin-protein ligase complex (CUL3-RBX1-BTB) which mediates the ubiquitination and subsequent proteasomal degradation of target proteins.</text>
</comment>
<dbReference type="EMBL" id="BSYO01000031">
    <property type="protein sequence ID" value="GMH26584.1"/>
    <property type="molecule type" value="Genomic_DNA"/>
</dbReference>
<feature type="domain" description="BTB" evidence="5">
    <location>
        <begin position="262"/>
        <end position="340"/>
    </location>
</feature>
<dbReference type="InterPro" id="IPR038920">
    <property type="entry name" value="At3g05675-like"/>
</dbReference>
<evidence type="ECO:0000256" key="1">
    <source>
        <dbReference type="ARBA" id="ARBA00002668"/>
    </source>
</evidence>
<accession>A0AAD3TCU7</accession>
<evidence type="ECO:0000313" key="6">
    <source>
        <dbReference type="EMBL" id="GMH26584.1"/>
    </source>
</evidence>
<evidence type="ECO:0000259" key="5">
    <source>
        <dbReference type="PROSITE" id="PS50097"/>
    </source>
</evidence>
<reference evidence="6" key="1">
    <citation type="submission" date="2023-05" db="EMBL/GenBank/DDBJ databases">
        <title>Nepenthes gracilis genome sequencing.</title>
        <authorList>
            <person name="Fukushima K."/>
        </authorList>
    </citation>
    <scope>NUCLEOTIDE SEQUENCE</scope>
    <source>
        <strain evidence="6">SING2019-196</strain>
    </source>
</reference>
<evidence type="ECO:0000313" key="7">
    <source>
        <dbReference type="Proteomes" id="UP001279734"/>
    </source>
</evidence>
<keyword evidence="3" id="KW-0833">Ubl conjugation pathway</keyword>
<keyword evidence="7" id="KW-1185">Reference proteome</keyword>
<feature type="region of interest" description="Disordered" evidence="4">
    <location>
        <begin position="77"/>
        <end position="138"/>
    </location>
</feature>
<dbReference type="PANTHER" id="PTHR31060">
    <property type="entry name" value="OSJNBA0011J08.25 PROTEIN-RELATED"/>
    <property type="match status" value="1"/>
</dbReference>
<dbReference type="InterPro" id="IPR058039">
    <property type="entry name" value="At3g05675-like_ankyrin"/>
</dbReference>
<dbReference type="PROSITE" id="PS50097">
    <property type="entry name" value="BTB"/>
    <property type="match status" value="1"/>
</dbReference>